<keyword evidence="1" id="KW-0812">Transmembrane</keyword>
<comment type="caution">
    <text evidence="2">The sequence shown here is derived from an EMBL/GenBank/DDBJ whole genome shotgun (WGS) entry which is preliminary data.</text>
</comment>
<reference evidence="2 3" key="1">
    <citation type="submission" date="2023-10" db="EMBL/GenBank/DDBJ databases">
        <title>Draft genome sequence of Xylaria bambusicola isolate GMP-LS, the root and basal stem rot pathogen of sugarcane in Indonesia.</title>
        <authorList>
            <person name="Selvaraj P."/>
            <person name="Muralishankar V."/>
            <person name="Muruganantham S."/>
            <person name="Sp S."/>
            <person name="Haryani S."/>
            <person name="Lau K.J.X."/>
            <person name="Naqvi N.I."/>
        </authorList>
    </citation>
    <scope>NUCLEOTIDE SEQUENCE [LARGE SCALE GENOMIC DNA]</scope>
    <source>
        <strain evidence="2">GMP-LS</strain>
    </source>
</reference>
<dbReference type="InterPro" id="IPR052413">
    <property type="entry name" value="SUR7_domain"/>
</dbReference>
<name>A0AAN7YYQ1_9PEZI</name>
<dbReference type="PANTHER" id="PTHR28019">
    <property type="entry name" value="CELL MEMBRANE PROTEIN YLR413W-RELATED"/>
    <property type="match status" value="1"/>
</dbReference>
<dbReference type="Gene3D" id="1.20.140.150">
    <property type="match status" value="1"/>
</dbReference>
<keyword evidence="3" id="KW-1185">Reference proteome</keyword>
<feature type="transmembrane region" description="Helical" evidence="1">
    <location>
        <begin position="243"/>
        <end position="267"/>
    </location>
</feature>
<dbReference type="Pfam" id="PF06687">
    <property type="entry name" value="SUR7"/>
    <property type="match status" value="1"/>
</dbReference>
<evidence type="ECO:0000313" key="2">
    <source>
        <dbReference type="EMBL" id="KAK5630620.1"/>
    </source>
</evidence>
<proteinExistence type="predicted"/>
<evidence type="ECO:0008006" key="4">
    <source>
        <dbReference type="Google" id="ProtNLM"/>
    </source>
</evidence>
<dbReference type="PANTHER" id="PTHR28019:SF3">
    <property type="entry name" value="INTEGRAL MEMBRANE PROTEIN (AFU_ORTHOLOGUE AFUA_6G07470)"/>
    <property type="match status" value="1"/>
</dbReference>
<dbReference type="GO" id="GO:0051285">
    <property type="term" value="C:cell cortex of cell tip"/>
    <property type="evidence" value="ECO:0007669"/>
    <property type="project" value="TreeGrafter"/>
</dbReference>
<evidence type="ECO:0000313" key="3">
    <source>
        <dbReference type="Proteomes" id="UP001305414"/>
    </source>
</evidence>
<dbReference type="EMBL" id="JAWHQM010000016">
    <property type="protein sequence ID" value="KAK5630620.1"/>
    <property type="molecule type" value="Genomic_DNA"/>
</dbReference>
<keyword evidence="1" id="KW-0472">Membrane</keyword>
<feature type="transmembrane region" description="Helical" evidence="1">
    <location>
        <begin position="12"/>
        <end position="32"/>
    </location>
</feature>
<feature type="transmembrane region" description="Helical" evidence="1">
    <location>
        <begin position="279"/>
        <end position="300"/>
    </location>
</feature>
<accession>A0AAN7YYQ1</accession>
<feature type="transmembrane region" description="Helical" evidence="1">
    <location>
        <begin position="330"/>
        <end position="355"/>
    </location>
</feature>
<dbReference type="Proteomes" id="UP001305414">
    <property type="component" value="Unassembled WGS sequence"/>
</dbReference>
<dbReference type="AlphaFoldDB" id="A0AAN7YYQ1"/>
<feature type="transmembrane region" description="Helical" evidence="1">
    <location>
        <begin position="205"/>
        <end position="237"/>
    </location>
</feature>
<dbReference type="GO" id="GO:0031505">
    <property type="term" value="P:fungal-type cell wall organization"/>
    <property type="evidence" value="ECO:0007669"/>
    <property type="project" value="TreeGrafter"/>
</dbReference>
<sequence>MGRVGRYFCVALPFILTVASIIAALIVGLTGVSSNDLYLFRIDVTNLSIDATQLQDIVNNASALASGTDVNQLTNQAQDKIDQAGKDVSDKASDIVNRSPMWSSAGVVDARDVASDVTDSLQGTHITAADLNLANKYDFTLWGYCVIPQDGKKNCTKAQFDWASKELNLDWVQRLTDVAQLNVTIPKELDDGLSLYKTITKWTQVVFIIAIVALALELLVGLFTACSRAVSCVVWIISGFATAAIIATAVLLTVTGSTVIGLVLAVGKAYGVKASLNTSFLAILWLSVAFALGAGLFWLFSICCCKPENRPHGGRSRHSDSEKLIPNGSYAPLAIAATLGIVVTTTLHLSAVALVRTLLMSPILIRGSEGIWLVQD</sequence>
<evidence type="ECO:0000256" key="1">
    <source>
        <dbReference type="SAM" id="Phobius"/>
    </source>
</evidence>
<dbReference type="InterPro" id="IPR009571">
    <property type="entry name" value="SUR7/Rim9-like_fungi"/>
</dbReference>
<gene>
    <name evidence="2" type="ORF">RRF57_006335</name>
</gene>
<protein>
    <recommendedName>
        <fullName evidence="4">Integral membrane protein</fullName>
    </recommendedName>
</protein>
<organism evidence="2 3">
    <name type="scientific">Xylaria bambusicola</name>
    <dbReference type="NCBI Taxonomy" id="326684"/>
    <lineage>
        <taxon>Eukaryota</taxon>
        <taxon>Fungi</taxon>
        <taxon>Dikarya</taxon>
        <taxon>Ascomycota</taxon>
        <taxon>Pezizomycotina</taxon>
        <taxon>Sordariomycetes</taxon>
        <taxon>Xylariomycetidae</taxon>
        <taxon>Xylariales</taxon>
        <taxon>Xylariaceae</taxon>
        <taxon>Xylaria</taxon>
    </lineage>
</organism>
<keyword evidence="1" id="KW-1133">Transmembrane helix</keyword>
<dbReference type="GO" id="GO:0005886">
    <property type="term" value="C:plasma membrane"/>
    <property type="evidence" value="ECO:0007669"/>
    <property type="project" value="InterPro"/>
</dbReference>